<keyword evidence="2" id="KW-0238">DNA-binding</keyword>
<gene>
    <name evidence="5" type="ORF">SAMN05443999_10678</name>
</gene>
<dbReference type="Gene3D" id="1.10.260.40">
    <property type="entry name" value="lambda repressor-like DNA-binding domains"/>
    <property type="match status" value="1"/>
</dbReference>
<dbReference type="SUPFAM" id="SSF47413">
    <property type="entry name" value="lambda repressor-like DNA-binding domains"/>
    <property type="match status" value="1"/>
</dbReference>
<dbReference type="InterPro" id="IPR000843">
    <property type="entry name" value="HTH_LacI"/>
</dbReference>
<dbReference type="SUPFAM" id="SSF53822">
    <property type="entry name" value="Periplasmic binding protein-like I"/>
    <property type="match status" value="1"/>
</dbReference>
<dbReference type="InterPro" id="IPR010982">
    <property type="entry name" value="Lambda_DNA-bd_dom_sf"/>
</dbReference>
<dbReference type="CDD" id="cd01392">
    <property type="entry name" value="HTH_LacI"/>
    <property type="match status" value="1"/>
</dbReference>
<keyword evidence="6" id="KW-1185">Reference proteome</keyword>
<dbReference type="InterPro" id="IPR028082">
    <property type="entry name" value="Peripla_BP_I"/>
</dbReference>
<dbReference type="PANTHER" id="PTHR30146:SF138">
    <property type="entry name" value="TRANSCRIPTIONAL REGULATORY PROTEIN"/>
    <property type="match status" value="1"/>
</dbReference>
<reference evidence="5 6" key="1">
    <citation type="submission" date="2016-10" db="EMBL/GenBank/DDBJ databases">
        <authorList>
            <person name="de Groot N.N."/>
        </authorList>
    </citation>
    <scope>NUCLEOTIDE SEQUENCE [LARGE SCALE GENOMIC DNA]</scope>
    <source>
        <strain evidence="5 6">DSM 100674</strain>
    </source>
</reference>
<dbReference type="InterPro" id="IPR046335">
    <property type="entry name" value="LacI/GalR-like_sensor"/>
</dbReference>
<evidence type="ECO:0000313" key="5">
    <source>
        <dbReference type="EMBL" id="SEL55803.1"/>
    </source>
</evidence>
<sequence length="347" mass="37321">MNRRNKDDDRHLPTLADVAARAGVSTATVSRCLNSPAQVQQATRDRVMAAIADLGYSPNFGARALAARRTGTIGAIIPTMENAIFARALQAFQEELHLNGITLLVASSSYRPEIEEEQIRTLVARGADALLLIGHDRAPALYEFLESRGVPLLITWVFDPALSRPSIGFDNRRSMAALAGEVLGQGHREIGIISAEVEGNDRARARVEGVHDALRVQGLDPARAQLIETTYSFESGGAALARMMAHPTRPTAVICGNDVLAVGALQMARKLGLRVPQDISITGFDDIELATVVEPPLTTVHVPHREMGRAAARRLVAMLAGEGHGNSVCLETRLCLRDTLAPPARNS</sequence>
<evidence type="ECO:0000256" key="1">
    <source>
        <dbReference type="ARBA" id="ARBA00023015"/>
    </source>
</evidence>
<dbReference type="Pfam" id="PF00356">
    <property type="entry name" value="LacI"/>
    <property type="match status" value="1"/>
</dbReference>
<name>A0A1H7R6I3_9RHOB</name>
<dbReference type="STRING" id="1287727.SAMN05443999_10678"/>
<dbReference type="OrthoDB" id="60111at2"/>
<evidence type="ECO:0000313" key="6">
    <source>
        <dbReference type="Proteomes" id="UP000199582"/>
    </source>
</evidence>
<dbReference type="GO" id="GO:0003700">
    <property type="term" value="F:DNA-binding transcription factor activity"/>
    <property type="evidence" value="ECO:0007669"/>
    <property type="project" value="TreeGrafter"/>
</dbReference>
<dbReference type="RefSeq" id="WP_093036247.1">
    <property type="nucleotide sequence ID" value="NZ_FOAG01000006.1"/>
</dbReference>
<evidence type="ECO:0000256" key="3">
    <source>
        <dbReference type="ARBA" id="ARBA00023163"/>
    </source>
</evidence>
<dbReference type="GO" id="GO:0000976">
    <property type="term" value="F:transcription cis-regulatory region binding"/>
    <property type="evidence" value="ECO:0007669"/>
    <property type="project" value="TreeGrafter"/>
</dbReference>
<dbReference type="AlphaFoldDB" id="A0A1H7R6I3"/>
<dbReference type="Gene3D" id="3.40.50.2300">
    <property type="match status" value="2"/>
</dbReference>
<organism evidence="5 6">
    <name type="scientific">Roseovarius azorensis</name>
    <dbReference type="NCBI Taxonomy" id="1287727"/>
    <lineage>
        <taxon>Bacteria</taxon>
        <taxon>Pseudomonadati</taxon>
        <taxon>Pseudomonadota</taxon>
        <taxon>Alphaproteobacteria</taxon>
        <taxon>Rhodobacterales</taxon>
        <taxon>Roseobacteraceae</taxon>
        <taxon>Roseovarius</taxon>
    </lineage>
</organism>
<dbReference type="PRINTS" id="PR00036">
    <property type="entry name" value="HTHLACI"/>
</dbReference>
<dbReference type="EMBL" id="FOAG01000006">
    <property type="protein sequence ID" value="SEL55803.1"/>
    <property type="molecule type" value="Genomic_DNA"/>
</dbReference>
<dbReference type="Pfam" id="PF13377">
    <property type="entry name" value="Peripla_BP_3"/>
    <property type="match status" value="1"/>
</dbReference>
<accession>A0A1H7R6I3</accession>
<dbReference type="SMART" id="SM00354">
    <property type="entry name" value="HTH_LACI"/>
    <property type="match status" value="1"/>
</dbReference>
<evidence type="ECO:0000259" key="4">
    <source>
        <dbReference type="PROSITE" id="PS50932"/>
    </source>
</evidence>
<proteinExistence type="predicted"/>
<dbReference type="PANTHER" id="PTHR30146">
    <property type="entry name" value="LACI-RELATED TRANSCRIPTIONAL REPRESSOR"/>
    <property type="match status" value="1"/>
</dbReference>
<protein>
    <submittedName>
        <fullName evidence="5">Transcriptional regulator, LacI family</fullName>
    </submittedName>
</protein>
<dbReference type="PROSITE" id="PS50932">
    <property type="entry name" value="HTH_LACI_2"/>
    <property type="match status" value="1"/>
</dbReference>
<dbReference type="CDD" id="cd06273">
    <property type="entry name" value="PBP1_LacI-like"/>
    <property type="match status" value="1"/>
</dbReference>
<keyword evidence="1" id="KW-0805">Transcription regulation</keyword>
<dbReference type="Proteomes" id="UP000199582">
    <property type="component" value="Unassembled WGS sequence"/>
</dbReference>
<keyword evidence="3" id="KW-0804">Transcription</keyword>
<evidence type="ECO:0000256" key="2">
    <source>
        <dbReference type="ARBA" id="ARBA00023125"/>
    </source>
</evidence>
<feature type="domain" description="HTH lacI-type" evidence="4">
    <location>
        <begin position="13"/>
        <end position="67"/>
    </location>
</feature>